<proteinExistence type="predicted"/>
<reference evidence="1" key="1">
    <citation type="submission" date="2020-10" db="EMBL/GenBank/DDBJ databases">
        <authorList>
            <person name="Castelo-Branco R."/>
            <person name="Eusebio N."/>
            <person name="Adriana R."/>
            <person name="Vieira A."/>
            <person name="Brugerolle De Fraissinette N."/>
            <person name="Rezende De Castro R."/>
            <person name="Schneider M.P."/>
            <person name="Vasconcelos V."/>
            <person name="Leao P.N."/>
        </authorList>
    </citation>
    <scope>NUCLEOTIDE SEQUENCE</scope>
    <source>
        <strain evidence="1">LEGE 11480</strain>
    </source>
</reference>
<comment type="caution">
    <text evidence="1">The sequence shown here is derived from an EMBL/GenBank/DDBJ whole genome shotgun (WGS) entry which is preliminary data.</text>
</comment>
<dbReference type="Proteomes" id="UP000625316">
    <property type="component" value="Unassembled WGS sequence"/>
</dbReference>
<protein>
    <submittedName>
        <fullName evidence="1">Uncharacterized protein</fullName>
    </submittedName>
</protein>
<name>A0A928VQL8_9CYAN</name>
<dbReference type="AlphaFoldDB" id="A0A928VQL8"/>
<sequence length="360" mass="40951">MPAPKSSPLSDQFPVDAQLLMLMPRAGATLRHPHIQSPVLRVDPDGYYLEQRLPAASDEPSEIGLTRRILLDRLSPPEQAALNTAFNAIALDDCRRSGITKGLTNVQDRRWERLFTSIMTFLNPRQMTIMLYLYRLAAQQQSSTIQLKSNELLQDLGYTRTPDGGFASKLRSQLHRDLVTLHRTELVYAALKTKTAKAKIKTILRIKDFQIANSPRQFDLFHAADYTYELADSYSISLGFTDSLKRNATDALYFPNRLDVRQPIGSNAKNDYKTRLLIYLASRLKWDQPSDGSYLILAKQTVFRNIDLCGSNGSRNNQIFWRTVEALKSNGYLYSAQELPGKKKTNSIQFQINSEQLQSR</sequence>
<keyword evidence="2" id="KW-1185">Reference proteome</keyword>
<dbReference type="EMBL" id="JADEXQ010000033">
    <property type="protein sequence ID" value="MBE9030309.1"/>
    <property type="molecule type" value="Genomic_DNA"/>
</dbReference>
<dbReference type="RefSeq" id="WP_264325134.1">
    <property type="nucleotide sequence ID" value="NZ_JADEXQ010000033.1"/>
</dbReference>
<evidence type="ECO:0000313" key="1">
    <source>
        <dbReference type="EMBL" id="MBE9030309.1"/>
    </source>
</evidence>
<accession>A0A928VQL8</accession>
<evidence type="ECO:0000313" key="2">
    <source>
        <dbReference type="Proteomes" id="UP000625316"/>
    </source>
</evidence>
<gene>
    <name evidence="1" type="ORF">IQ266_11255</name>
</gene>
<organism evidence="1 2">
    <name type="scientific">Romeriopsis navalis LEGE 11480</name>
    <dbReference type="NCBI Taxonomy" id="2777977"/>
    <lineage>
        <taxon>Bacteria</taxon>
        <taxon>Bacillati</taxon>
        <taxon>Cyanobacteriota</taxon>
        <taxon>Cyanophyceae</taxon>
        <taxon>Leptolyngbyales</taxon>
        <taxon>Leptolyngbyaceae</taxon>
        <taxon>Romeriopsis</taxon>
        <taxon>Romeriopsis navalis</taxon>
    </lineage>
</organism>